<dbReference type="HOGENOM" id="CLU_007383_1_7_9"/>
<evidence type="ECO:0000259" key="1">
    <source>
        <dbReference type="SMART" id="SM00822"/>
    </source>
</evidence>
<dbReference type="Pfam" id="PF16363">
    <property type="entry name" value="GDP_Man_Dehyd"/>
    <property type="match status" value="1"/>
</dbReference>
<dbReference type="AlphaFoldDB" id="Q67PN8"/>
<proteinExistence type="predicted"/>
<accession>Q67PN8</accession>
<dbReference type="EMBL" id="AP006840">
    <property type="protein sequence ID" value="BAD40355.1"/>
    <property type="molecule type" value="Genomic_DNA"/>
</dbReference>
<reference evidence="2 3" key="1">
    <citation type="journal article" date="2004" name="Nucleic Acids Res.">
        <title>Genome sequence of Symbiobacterium thermophilum, an uncultivable bacterium that depends on microbial commensalism.</title>
        <authorList>
            <person name="Ueda K."/>
            <person name="Yamashita A."/>
            <person name="Ishikawa J."/>
            <person name="Shimada M."/>
            <person name="Watsuji T."/>
            <person name="Morimura K."/>
            <person name="Ikeda H."/>
            <person name="Hattori M."/>
            <person name="Beppu T."/>
        </authorList>
    </citation>
    <scope>NUCLEOTIDE SEQUENCE [LARGE SCALE GENOMIC DNA]</scope>
    <source>
        <strain evidence="3">T / IAM 14863</strain>
    </source>
</reference>
<evidence type="ECO:0000313" key="3">
    <source>
        <dbReference type="Proteomes" id="UP000000417"/>
    </source>
</evidence>
<dbReference type="RefSeq" id="WP_011195500.1">
    <property type="nucleotide sequence ID" value="NC_006177.1"/>
</dbReference>
<keyword evidence="3" id="KW-1185">Reference proteome</keyword>
<dbReference type="Gene3D" id="3.40.50.720">
    <property type="entry name" value="NAD(P)-binding Rossmann-like Domain"/>
    <property type="match status" value="1"/>
</dbReference>
<organism evidence="2 3">
    <name type="scientific">Symbiobacterium thermophilum (strain DSM 24528 / JCM 14929 / IAM 14863 / T)</name>
    <dbReference type="NCBI Taxonomy" id="292459"/>
    <lineage>
        <taxon>Bacteria</taxon>
        <taxon>Bacillati</taxon>
        <taxon>Bacillota</taxon>
        <taxon>Clostridia</taxon>
        <taxon>Eubacteriales</taxon>
        <taxon>Symbiobacteriaceae</taxon>
        <taxon>Symbiobacterium</taxon>
    </lineage>
</organism>
<feature type="domain" description="Ketoreductase" evidence="1">
    <location>
        <begin position="7"/>
        <end position="187"/>
    </location>
</feature>
<dbReference type="PANTHER" id="PTHR43000">
    <property type="entry name" value="DTDP-D-GLUCOSE 4,6-DEHYDRATASE-RELATED"/>
    <property type="match status" value="1"/>
</dbReference>
<dbReference type="Proteomes" id="UP000000417">
    <property type="component" value="Chromosome"/>
</dbReference>
<dbReference type="eggNOG" id="COG0451">
    <property type="taxonomic scope" value="Bacteria"/>
</dbReference>
<dbReference type="InterPro" id="IPR045869">
    <property type="entry name" value="Arna-like_SDR_e"/>
</dbReference>
<dbReference type="OrthoDB" id="244102at2"/>
<dbReference type="GO" id="GO:0016831">
    <property type="term" value="F:carboxy-lyase activity"/>
    <property type="evidence" value="ECO:0007669"/>
    <property type="project" value="InterPro"/>
</dbReference>
<dbReference type="InterPro" id="IPR016040">
    <property type="entry name" value="NAD(P)-bd_dom"/>
</dbReference>
<dbReference type="STRING" id="292459.STH1370"/>
<name>Q67PN8_SYMTH</name>
<dbReference type="KEGG" id="sth:STH1370"/>
<dbReference type="CDD" id="cd05257">
    <property type="entry name" value="Arna_like_SDR_e"/>
    <property type="match status" value="1"/>
</dbReference>
<dbReference type="SMART" id="SM00822">
    <property type="entry name" value="PKS_KR"/>
    <property type="match status" value="1"/>
</dbReference>
<dbReference type="InterPro" id="IPR057326">
    <property type="entry name" value="KR_dom"/>
</dbReference>
<protein>
    <submittedName>
        <fullName evidence="2">Putative UDP-glucose 4-epimerase</fullName>
    </submittedName>
</protein>
<evidence type="ECO:0000313" key="2">
    <source>
        <dbReference type="EMBL" id="BAD40355.1"/>
    </source>
</evidence>
<sequence>MGEWQSKKVLVTGGTGFIGSHVVQALLAEGARVRVLAHYNGGGHLGNLAELAPQERAEVEVVWGDLRDPDSVRRAVQGMERVLHLGALISIPYSYLDPRSYVDVNVTGTLNVLLACRDLGVERLVHTSTSEVYGTPDTVPIAETHPLRGQSPYAASKIGADKLAESFHRSYGLPVVTLRPFNAYGPRQSTRALIPTILTQALWAPEIRLGSLWPRRDYTYVTDTAQAFLRAGSAPGVEGMVLNAGYGADVSVQELVEMALRLTGRRVPVVEAAERVRPAASEVARLLCDRTLAERRLGWRPQVTLEEGLRRTLAFIERRFTPDILKQTIV</sequence>
<gene>
    <name evidence="2" type="ordered locus">STH1370</name>
</gene>
<dbReference type="InterPro" id="IPR036291">
    <property type="entry name" value="NAD(P)-bd_dom_sf"/>
</dbReference>
<dbReference type="SUPFAM" id="SSF51735">
    <property type="entry name" value="NAD(P)-binding Rossmann-fold domains"/>
    <property type="match status" value="1"/>
</dbReference>